<name>A0A135SCZ8_9PEZI</name>
<organism evidence="1 2">
    <name type="scientific">Colletotrichum nymphaeae SA-01</name>
    <dbReference type="NCBI Taxonomy" id="1460502"/>
    <lineage>
        <taxon>Eukaryota</taxon>
        <taxon>Fungi</taxon>
        <taxon>Dikarya</taxon>
        <taxon>Ascomycota</taxon>
        <taxon>Pezizomycotina</taxon>
        <taxon>Sordariomycetes</taxon>
        <taxon>Hypocreomycetidae</taxon>
        <taxon>Glomerellales</taxon>
        <taxon>Glomerellaceae</taxon>
        <taxon>Colletotrichum</taxon>
        <taxon>Colletotrichum acutatum species complex</taxon>
    </lineage>
</organism>
<gene>
    <name evidence="1" type="ORF">CNYM01_10346</name>
</gene>
<comment type="caution">
    <text evidence="1">The sequence shown here is derived from an EMBL/GenBank/DDBJ whole genome shotgun (WGS) entry which is preliminary data.</text>
</comment>
<keyword evidence="2" id="KW-1185">Reference proteome</keyword>
<dbReference type="AlphaFoldDB" id="A0A135SCZ8"/>
<protein>
    <submittedName>
        <fullName evidence="1">Uncharacterized protein</fullName>
    </submittedName>
</protein>
<evidence type="ECO:0000313" key="2">
    <source>
        <dbReference type="Proteomes" id="UP000070054"/>
    </source>
</evidence>
<accession>A0A135SCZ8</accession>
<proteinExistence type="predicted"/>
<dbReference type="EMBL" id="JEMN01001544">
    <property type="protein sequence ID" value="KXH33798.1"/>
    <property type="molecule type" value="Genomic_DNA"/>
</dbReference>
<sequence length="211" mass="22321">MLLPPLQPIDAIQHKQGVNSTRDEEFVALSSLLQGEASHAEAWPGAAGMRRTTGCWVGQHGGVRIGSGTAAAAASAAAVTAGPSSPEGLDAKHLGGRDIGAKRIDEMKRAHAIATAGVGADVPMPVSKLSTDHDRWMLLMQREVALPIHFLFNSVCSSPIELAGSTACHGPLMRELCMLSAVGLIAHSRESTRELTKTTLSMKFAERKPKR</sequence>
<dbReference type="Proteomes" id="UP000070054">
    <property type="component" value="Unassembled WGS sequence"/>
</dbReference>
<reference evidence="1 2" key="1">
    <citation type="submission" date="2014-02" db="EMBL/GenBank/DDBJ databases">
        <title>The genome sequence of Colletotrichum nymphaeae SA-01.</title>
        <authorList>
            <person name="Baroncelli R."/>
            <person name="Thon M.R."/>
        </authorList>
    </citation>
    <scope>NUCLEOTIDE SEQUENCE [LARGE SCALE GENOMIC DNA]</scope>
    <source>
        <strain evidence="1 2">SA-01</strain>
    </source>
</reference>
<evidence type="ECO:0000313" key="1">
    <source>
        <dbReference type="EMBL" id="KXH33798.1"/>
    </source>
</evidence>